<sequence length="84" mass="10019">MRKKFLTLKTRTRRTWSRIEELEKGKVDTDVENVKRDAVNIELKAEIAKLRHDIDELKENHKFQTRCIKIAKEILNEKLTTLLS</sequence>
<proteinExistence type="predicted"/>
<reference evidence="1 2" key="1">
    <citation type="submission" date="2014-02" db="EMBL/GenBank/DDBJ databases">
        <title>Single nucleus genome sequencing reveals high similarity among nuclei of an endomycorrhizal fungus.</title>
        <authorList>
            <person name="Lin K."/>
            <person name="Geurts R."/>
            <person name="Zhang Z."/>
            <person name="Limpens E."/>
            <person name="Saunders D.G."/>
            <person name="Mu D."/>
            <person name="Pang E."/>
            <person name="Cao H."/>
            <person name="Cha H."/>
            <person name="Lin T."/>
            <person name="Zhou Q."/>
            <person name="Shang Y."/>
            <person name="Li Y."/>
            <person name="Ivanov S."/>
            <person name="Sharma T."/>
            <person name="Velzen R.V."/>
            <person name="Ruijter N.D."/>
            <person name="Aanen D.K."/>
            <person name="Win J."/>
            <person name="Kamoun S."/>
            <person name="Bisseling T."/>
            <person name="Huang S."/>
        </authorList>
    </citation>
    <scope>NUCLEOTIDE SEQUENCE [LARGE SCALE GENOMIC DNA]</scope>
    <source>
        <strain evidence="2">DAOM197198w</strain>
    </source>
</reference>
<evidence type="ECO:0000313" key="2">
    <source>
        <dbReference type="Proteomes" id="UP000022910"/>
    </source>
</evidence>
<evidence type="ECO:0000313" key="1">
    <source>
        <dbReference type="EMBL" id="EXX64595.1"/>
    </source>
</evidence>
<protein>
    <submittedName>
        <fullName evidence="1">Uncharacterized protein</fullName>
    </submittedName>
</protein>
<organism evidence="1 2">
    <name type="scientific">Rhizophagus irregularis (strain DAOM 197198w)</name>
    <name type="common">Glomus intraradices</name>
    <dbReference type="NCBI Taxonomy" id="1432141"/>
    <lineage>
        <taxon>Eukaryota</taxon>
        <taxon>Fungi</taxon>
        <taxon>Fungi incertae sedis</taxon>
        <taxon>Mucoromycota</taxon>
        <taxon>Glomeromycotina</taxon>
        <taxon>Glomeromycetes</taxon>
        <taxon>Glomerales</taxon>
        <taxon>Glomeraceae</taxon>
        <taxon>Rhizophagus</taxon>
    </lineage>
</organism>
<accession>A0A015JCE5</accession>
<dbReference type="AlphaFoldDB" id="A0A015JCE5"/>
<dbReference type="OrthoDB" id="2406278at2759"/>
<gene>
    <name evidence="1" type="ORF">RirG_141230</name>
</gene>
<keyword evidence="2" id="KW-1185">Reference proteome</keyword>
<dbReference type="HOGENOM" id="CLU_164220_0_0_1"/>
<dbReference type="Proteomes" id="UP000022910">
    <property type="component" value="Unassembled WGS sequence"/>
</dbReference>
<dbReference type="EMBL" id="JEMT01023006">
    <property type="protein sequence ID" value="EXX64595.1"/>
    <property type="molecule type" value="Genomic_DNA"/>
</dbReference>
<name>A0A015JCE5_RHIIW</name>
<comment type="caution">
    <text evidence="1">The sequence shown here is derived from an EMBL/GenBank/DDBJ whole genome shotgun (WGS) entry which is preliminary data.</text>
</comment>